<dbReference type="PANTHER" id="PTHR47990">
    <property type="entry name" value="2-OXOGLUTARATE (2OG) AND FE(II)-DEPENDENT OXYGENASE SUPERFAMILY PROTEIN-RELATED"/>
    <property type="match status" value="1"/>
</dbReference>
<comment type="caution">
    <text evidence="3">The sequence shown here is derived from an EMBL/GenBank/DDBJ whole genome shotgun (WGS) entry which is preliminary data.</text>
</comment>
<dbReference type="SUPFAM" id="SSF51197">
    <property type="entry name" value="Clavaminate synthase-like"/>
    <property type="match status" value="1"/>
</dbReference>
<feature type="domain" description="Fe2OG dioxygenase" evidence="2">
    <location>
        <begin position="183"/>
        <end position="288"/>
    </location>
</feature>
<proteinExistence type="inferred from homology"/>
<keyword evidence="1" id="KW-0408">Iron</keyword>
<dbReference type="GO" id="GO:0016491">
    <property type="term" value="F:oxidoreductase activity"/>
    <property type="evidence" value="ECO:0007669"/>
    <property type="project" value="UniProtKB-KW"/>
</dbReference>
<comment type="similarity">
    <text evidence="1">Belongs to the iron/ascorbate-dependent oxidoreductase family.</text>
</comment>
<dbReference type="InterPro" id="IPR044861">
    <property type="entry name" value="IPNS-like_FE2OG_OXY"/>
</dbReference>
<dbReference type="Gene3D" id="2.60.120.330">
    <property type="entry name" value="B-lactam Antibiotic, Isopenicillin N Synthase, Chain"/>
    <property type="match status" value="1"/>
</dbReference>
<dbReference type="Proteomes" id="UP000646827">
    <property type="component" value="Unassembled WGS sequence"/>
</dbReference>
<protein>
    <recommendedName>
        <fullName evidence="2">Fe2OG dioxygenase domain-containing protein</fullName>
    </recommendedName>
</protein>
<keyword evidence="1" id="KW-0560">Oxidoreductase</keyword>
<keyword evidence="4" id="KW-1185">Reference proteome</keyword>
<dbReference type="AlphaFoldDB" id="A0A8H7S333"/>
<evidence type="ECO:0000256" key="1">
    <source>
        <dbReference type="RuleBase" id="RU003682"/>
    </source>
</evidence>
<gene>
    <name evidence="3" type="ORF">INT45_002610</name>
</gene>
<dbReference type="GO" id="GO:0046872">
    <property type="term" value="F:metal ion binding"/>
    <property type="evidence" value="ECO:0007669"/>
    <property type="project" value="UniProtKB-KW"/>
</dbReference>
<dbReference type="OrthoDB" id="406156at2759"/>
<dbReference type="InterPro" id="IPR050231">
    <property type="entry name" value="Iron_ascorbate_oxido_reductase"/>
</dbReference>
<name>A0A8H7S333_9FUNG</name>
<evidence type="ECO:0000313" key="4">
    <source>
        <dbReference type="Proteomes" id="UP000646827"/>
    </source>
</evidence>
<reference evidence="3 4" key="1">
    <citation type="submission" date="2020-12" db="EMBL/GenBank/DDBJ databases">
        <title>Metabolic potential, ecology and presence of endohyphal bacteria is reflected in genomic diversity of Mucoromycotina.</title>
        <authorList>
            <person name="Muszewska A."/>
            <person name="Okrasinska A."/>
            <person name="Steczkiewicz K."/>
            <person name="Drgas O."/>
            <person name="Orlowska M."/>
            <person name="Perlinska-Lenart U."/>
            <person name="Aleksandrzak-Piekarczyk T."/>
            <person name="Szatraj K."/>
            <person name="Zielenkiewicz U."/>
            <person name="Pilsyk S."/>
            <person name="Malc E."/>
            <person name="Mieczkowski P."/>
            <person name="Kruszewska J.S."/>
            <person name="Biernat P."/>
            <person name="Pawlowska J."/>
        </authorList>
    </citation>
    <scope>NUCLEOTIDE SEQUENCE [LARGE SCALE GENOMIC DNA]</scope>
    <source>
        <strain evidence="3 4">CBS 142.35</strain>
    </source>
</reference>
<dbReference type="Pfam" id="PF03171">
    <property type="entry name" value="2OG-FeII_Oxy"/>
    <property type="match status" value="1"/>
</dbReference>
<keyword evidence="1" id="KW-0479">Metal-binding</keyword>
<evidence type="ECO:0000313" key="3">
    <source>
        <dbReference type="EMBL" id="KAG2220588.1"/>
    </source>
</evidence>
<evidence type="ECO:0000259" key="2">
    <source>
        <dbReference type="PROSITE" id="PS51471"/>
    </source>
</evidence>
<dbReference type="InterPro" id="IPR027443">
    <property type="entry name" value="IPNS-like_sf"/>
</dbReference>
<organism evidence="3 4">
    <name type="scientific">Circinella minor</name>
    <dbReference type="NCBI Taxonomy" id="1195481"/>
    <lineage>
        <taxon>Eukaryota</taxon>
        <taxon>Fungi</taxon>
        <taxon>Fungi incertae sedis</taxon>
        <taxon>Mucoromycota</taxon>
        <taxon>Mucoromycotina</taxon>
        <taxon>Mucoromycetes</taxon>
        <taxon>Mucorales</taxon>
        <taxon>Lichtheimiaceae</taxon>
        <taxon>Circinella</taxon>
    </lineage>
</organism>
<dbReference type="EMBL" id="JAEPRB010000135">
    <property type="protein sequence ID" value="KAG2220588.1"/>
    <property type="molecule type" value="Genomic_DNA"/>
</dbReference>
<dbReference type="PRINTS" id="PR00682">
    <property type="entry name" value="IPNSYNTHASE"/>
</dbReference>
<dbReference type="InterPro" id="IPR026992">
    <property type="entry name" value="DIOX_N"/>
</dbReference>
<dbReference type="PROSITE" id="PS51471">
    <property type="entry name" value="FE2OG_OXY"/>
    <property type="match status" value="1"/>
</dbReference>
<sequence length="335" mass="38147">MIDQIPVIDFSNFDTNPKEVAANVLNACKTIGFFYIINHGLPKDQIDHSFELAKEFFDLSSEEKHKYLIQEDNHGYSELYQETVLEDSINNHVMKKKTSLDPENQKQGDHKEGFNFRNFINGKPYAPLPPIFEKEQSFIEEFSRACHGTAMRILQAFAIALEIPEEEGGAKWFSDRHTYDRQSGEVLRFLKYPRGGESTYKETVRAGAHSDYGSITLLFQKDVPGLEVKASRTEWISAPLIENSILVNVGDQLQEWTNGLFKSTLHRVTFLPEHAHVDRYSMPVFIHPEDDTLLSPIPSSIVPPPSESTQGVAKSGEIITAGEHLRRRLNATYKY</sequence>
<dbReference type="InterPro" id="IPR005123">
    <property type="entry name" value="Oxoglu/Fe-dep_dioxygenase_dom"/>
</dbReference>
<accession>A0A8H7S333</accession>
<dbReference type="Pfam" id="PF14226">
    <property type="entry name" value="DIOX_N"/>
    <property type="match status" value="1"/>
</dbReference>